<keyword evidence="2" id="KW-1185">Reference proteome</keyword>
<reference evidence="1 2" key="1">
    <citation type="submission" date="2020-02" db="EMBL/GenBank/DDBJ databases">
        <title>Draft genome sequence of Haematococcus lacustris strain NIES-144.</title>
        <authorList>
            <person name="Morimoto D."/>
            <person name="Nakagawa S."/>
            <person name="Yoshida T."/>
            <person name="Sawayama S."/>
        </authorList>
    </citation>
    <scope>NUCLEOTIDE SEQUENCE [LARGE SCALE GENOMIC DNA]</scope>
    <source>
        <strain evidence="1 2">NIES-144</strain>
    </source>
</reference>
<gene>
    <name evidence="1" type="ORF">HaLaN_23591</name>
</gene>
<dbReference type="Proteomes" id="UP000485058">
    <property type="component" value="Unassembled WGS sequence"/>
</dbReference>
<dbReference type="EMBL" id="BLLF01002861">
    <property type="protein sequence ID" value="GFH25603.1"/>
    <property type="molecule type" value="Genomic_DNA"/>
</dbReference>
<dbReference type="AlphaFoldDB" id="A0A699ZSF6"/>
<evidence type="ECO:0000313" key="1">
    <source>
        <dbReference type="EMBL" id="GFH25603.1"/>
    </source>
</evidence>
<accession>A0A699ZSF6</accession>
<proteinExistence type="predicted"/>
<sequence>MAAWVQQFTDVHSMIRLSALLTAQEQPVMAASLQAVTTLC</sequence>
<comment type="caution">
    <text evidence="1">The sequence shown here is derived from an EMBL/GenBank/DDBJ whole genome shotgun (WGS) entry which is preliminary data.</text>
</comment>
<organism evidence="1 2">
    <name type="scientific">Haematococcus lacustris</name>
    <name type="common">Green alga</name>
    <name type="synonym">Haematococcus pluvialis</name>
    <dbReference type="NCBI Taxonomy" id="44745"/>
    <lineage>
        <taxon>Eukaryota</taxon>
        <taxon>Viridiplantae</taxon>
        <taxon>Chlorophyta</taxon>
        <taxon>core chlorophytes</taxon>
        <taxon>Chlorophyceae</taxon>
        <taxon>CS clade</taxon>
        <taxon>Chlamydomonadales</taxon>
        <taxon>Haematococcaceae</taxon>
        <taxon>Haematococcus</taxon>
    </lineage>
</organism>
<feature type="non-terminal residue" evidence="1">
    <location>
        <position position="1"/>
    </location>
</feature>
<evidence type="ECO:0000313" key="2">
    <source>
        <dbReference type="Proteomes" id="UP000485058"/>
    </source>
</evidence>
<name>A0A699ZSF6_HAELA</name>
<protein>
    <submittedName>
        <fullName evidence="1">Uncharacterized protein</fullName>
    </submittedName>
</protein>